<feature type="active site" description="Glycyl thioester intermediate" evidence="2">
    <location>
        <position position="2608"/>
    </location>
</feature>
<dbReference type="GO" id="GO:0006511">
    <property type="term" value="P:ubiquitin-dependent protein catabolic process"/>
    <property type="evidence" value="ECO:0007669"/>
    <property type="project" value="TreeGrafter"/>
</dbReference>
<accession>A0A8S1RAD8</accession>
<evidence type="ECO:0000256" key="2">
    <source>
        <dbReference type="PROSITE-ProRule" id="PRU00104"/>
    </source>
</evidence>
<dbReference type="PANTHER" id="PTHR11254:SF67">
    <property type="entry name" value="E3 UBIQUITIN-PROTEIN LIGASE HUWE1"/>
    <property type="match status" value="1"/>
</dbReference>
<sequence>MKYELTALEYSEIDLQMKILIDSFNMKEINNFLKQQKDVLDGVKTSFILYLLNKIDENLENAIRELQNNSQYDCSQLLISVKELMEIQFQFRLHFKSYEHLIHIIEYTDDLLIYEQVLSILKYFNGNLQQNLTLRILYFQKIIYDHVNSLASRKIELIDFYYQDPKYKTITSHPIEALQFDIEYYRPTQLEESYEYLSQNQIHKISQEGEIEIKKITIIDNNSTSAFNLSRNLLNDYFQSQNKPEISLSNYIQNLQNFLYTNQSNQNSIKYFHQNFEWVDNFHLFKLQTIDTLVLKELLLTYSKNINYLYSQKKDKELLELFSDVFSMQNIEKNEQIIGYPLRYSPQIMTERLAGNDQITSSILMIFTSPIFNRRFLVKNQFANQTFIILKKGLSIQDNKLMLPPQQLIAAIQLLGFLSQCQDFNRNNQIFDYLLIIAEQYINLSLTLQKPTENGYIQICLNEADEIIQGFIQALSECFDYNLIINQFGQQNILNNNLNRNSILGTKILNSNLFGIILSKLQSTVQLKKSILITFQLVKLFKVDPELLVNVINTNLPDFLNEIIQKINIVELETDQMIDILDFYLSISLEENGYQKFYNHGINFIKRLLYYHLITREQINHWFLVELGTSIKFYIQDSINKEQSIALINQIVLNVLQLSLQQLSDKQNQLNYDQNFKSEYLKIFEKKREIECFLFTLSWENNILLSEGYFEIFVMIFKIPQFNTFKFFGLDPQKCLEKALELIESWETELGCSLNDAKFLFSNEQQFLEKCSPQNYQVTSRFSEILHYFNQVRNKIQNMRLNDQTFNVHLINKCMEIFEILIISQFWIQEEKIDILNNGNHPCAYLLVIIIVLITKIQDKNKIAQSVSKFFSKISLLLKNIPEITPQIFKQIIFLLEFFQAVDFEILDFIINSDIGQNLQDSLKNYIITINSVNQNLQIIQDFDKNFLNILKLLYGNSRQNHSLSTKRKMIQDISNLILIIQDSQHENIEQIKQFLLIQGYFMQSQNFMDLKRNNRSINSERRDQLRKQLENIEFESQYINLILNLNPHELTAFDFLNFEAMNRQHLDKFIIRQNLQILNNRQQIDETDKEHQLIEIEQESLRIYLKKNTFFFSNSLLGILEKLDIQFYEQELFQFLELIVDRSFNLKLNFTRITQDKQYFKYHKMQILIKQKIFSQDQDLLIIEFLKLLDVLLKKEDEKAYQAIFLTLVILNKLNTDNKQILAQILKGTKCCFDSNVSNHSTPQICIDILVRLFQKERQYINLFIFQMNGLEALLKLKGKIIYTQFLHLSKLAMAIIYDQTLVRVQFETQIKKILFNQEQNIEIQKTHQNLQQQNYQNLNTYPICFQPVYYNVQANQQLKITKNHPALLALQKENIYQEDFKYIMNLLFEESVNDEYLVLKQGIALDTLNSINQNGDSILQFNFKHKQETQTLLRLLVQQMIRSYFENNQQYQYNWKTIFDVLKLIIQKFPILLPQLLRINCSKFLEKYINFIGSKISFLTILTRILNPSRSFIFYICLDNLVLFRKSDNIIVPFAYEIRRLVIRELFVEINKSIQYLDEKVCRLSDILVTLLQIKSVAKICIQNINEPFNSFNFIKTYIDGIKSFNMKQYFIFKNQLFFIIKTLNILYSVAINLILDKTESIKVDSFQMNSEEIKQQIFQNLMSHFQDGVIQNPNISNLVSQKWPLLTIKKGEFDDYFQIEEEQEIPSDQQIIIENYENSHEILAAALEQESINWVDENDQVTENFHSNNLGDQYTLHNLHIDDKSDQSLWKSGFFNIDLNIQLPFQFQKILIKFQSIFNNKFQKEEIYLNQMDQVVNIANKNYENDILQIRDQEEQFQLFIQQEDELLQDQLEDQNQQKTYSIIKNKIKSVLNNRKQSLKLLGLVDRQFLQLIIQFLQVDDNFESQDNYINQFLMNLGTSSLIANQIIDYLINNLKMIRQQDFDQEMFIITRNQIVSDQNYFSKFISPKILQTLLKIKKASKCCLSSQNFETMTQLLFKLEEKDEELLIQVLSTSIKNQQLIDEVNVNLIHDLFNLLMKAKNKQKILKLIKFVSILLKNKSNFIRFKVKIQNQLKKFIMNFEKYLLERNTNDQITDQEDGIKKIFQLIQQHIYYNFTIGNTSQENEWLEFLKQPELQQLWMNMEKIISNIQPQQVQEYNLFLLPYIESFLICTEIVNQNETQSYEIIKLSSMELSSSSQDHIDFNFKKLFKKLSQNGKDYINSIIIEQIEFTSRQQNNQSKKRSLVEYFLQFHPNIINFEVKKEYLRYKIDPLRSMNQEIQLELFLTNQQLTIYVNMDTVFEDSYRQISALNTNQLKVNLAIKFVGQQAYDHGGLKRHWFQILSKEFLNPKHKLFIHTPNRQFYQINRESYLDNDHLNKFKFVGKIFAKAIMDDCLIHGEFPTYFFKHILGIKLSINDMQDYDVEEHTSMKFIYGDNDISNLDCVYTYCINNKGQVEEKELIQGGKDIQVTDENKKDYIRKYCHQFMAKNIEDQIKAIQEGFYSVIPKNLIAIFDSAQFKKLLCGQQQINVENLIENLSYNKADIKFIKWLQNILRTFNQDMLAKFINFVTGTYLVPAGGFQNLTRPIQIKITNSNSKFPEAYTCQKLLVIPAYDSEEVLREKLELALFDENNNFQRG</sequence>
<evidence type="ECO:0000259" key="3">
    <source>
        <dbReference type="PROSITE" id="PS50237"/>
    </source>
</evidence>
<dbReference type="OrthoDB" id="325056at2759"/>
<dbReference type="InterPro" id="IPR050409">
    <property type="entry name" value="E3_ubiq-protein_ligase"/>
</dbReference>
<dbReference type="GO" id="GO:0005737">
    <property type="term" value="C:cytoplasm"/>
    <property type="evidence" value="ECO:0007669"/>
    <property type="project" value="TreeGrafter"/>
</dbReference>
<comment type="caution">
    <text evidence="4">The sequence shown here is derived from an EMBL/GenBank/DDBJ whole genome shotgun (WGS) entry which is preliminary data.</text>
</comment>
<dbReference type="EMBL" id="CAJJDN010000148">
    <property type="protein sequence ID" value="CAD8124039.1"/>
    <property type="molecule type" value="Genomic_DNA"/>
</dbReference>
<dbReference type="GO" id="GO:0061630">
    <property type="term" value="F:ubiquitin protein ligase activity"/>
    <property type="evidence" value="ECO:0007669"/>
    <property type="project" value="TreeGrafter"/>
</dbReference>
<keyword evidence="1" id="KW-0808">Transferase</keyword>
<evidence type="ECO:0000256" key="1">
    <source>
        <dbReference type="ARBA" id="ARBA00022679"/>
    </source>
</evidence>
<dbReference type="InterPro" id="IPR000569">
    <property type="entry name" value="HECT_dom"/>
</dbReference>
<dbReference type="Pfam" id="PF00632">
    <property type="entry name" value="HECT"/>
    <property type="match status" value="1"/>
</dbReference>
<dbReference type="GO" id="GO:0000209">
    <property type="term" value="P:protein polyubiquitination"/>
    <property type="evidence" value="ECO:0007669"/>
    <property type="project" value="TreeGrafter"/>
</dbReference>
<reference evidence="4" key="1">
    <citation type="submission" date="2021-01" db="EMBL/GenBank/DDBJ databases">
        <authorList>
            <consortium name="Genoscope - CEA"/>
            <person name="William W."/>
        </authorList>
    </citation>
    <scope>NUCLEOTIDE SEQUENCE</scope>
</reference>
<proteinExistence type="predicted"/>
<name>A0A8S1RAD8_9CILI</name>
<organism evidence="4 5">
    <name type="scientific">Paramecium sonneborni</name>
    <dbReference type="NCBI Taxonomy" id="65129"/>
    <lineage>
        <taxon>Eukaryota</taxon>
        <taxon>Sar</taxon>
        <taxon>Alveolata</taxon>
        <taxon>Ciliophora</taxon>
        <taxon>Intramacronucleata</taxon>
        <taxon>Oligohymenophorea</taxon>
        <taxon>Peniculida</taxon>
        <taxon>Parameciidae</taxon>
        <taxon>Paramecium</taxon>
    </lineage>
</organism>
<dbReference type="SMART" id="SM00119">
    <property type="entry name" value="HECTc"/>
    <property type="match status" value="1"/>
</dbReference>
<keyword evidence="5" id="KW-1185">Reference proteome</keyword>
<evidence type="ECO:0000313" key="5">
    <source>
        <dbReference type="Proteomes" id="UP000692954"/>
    </source>
</evidence>
<dbReference type="Proteomes" id="UP000692954">
    <property type="component" value="Unassembled WGS sequence"/>
</dbReference>
<keyword evidence="2" id="KW-0833">Ubl conjugation pathway</keyword>
<feature type="domain" description="HECT" evidence="3">
    <location>
        <begin position="2315"/>
        <end position="2641"/>
    </location>
</feature>
<evidence type="ECO:0000313" key="4">
    <source>
        <dbReference type="EMBL" id="CAD8124039.1"/>
    </source>
</evidence>
<gene>
    <name evidence="4" type="ORF">PSON_ATCC_30995.1.T1480136</name>
</gene>
<dbReference type="PROSITE" id="PS50237">
    <property type="entry name" value="HECT"/>
    <property type="match status" value="1"/>
</dbReference>
<dbReference type="PANTHER" id="PTHR11254">
    <property type="entry name" value="HECT DOMAIN UBIQUITIN-PROTEIN LIGASE"/>
    <property type="match status" value="1"/>
</dbReference>
<protein>
    <recommendedName>
        <fullName evidence="3">HECT domain-containing protein</fullName>
    </recommendedName>
</protein>